<name>A0A3M7QZB3_BRAPC</name>
<gene>
    <name evidence="2" type="ORF">BpHYR1_051625</name>
</gene>
<dbReference type="AlphaFoldDB" id="A0A3M7QZB3"/>
<evidence type="ECO:0000313" key="3">
    <source>
        <dbReference type="Proteomes" id="UP000276133"/>
    </source>
</evidence>
<protein>
    <submittedName>
        <fullName evidence="2">Uncharacterized protein</fullName>
    </submittedName>
</protein>
<keyword evidence="3" id="KW-1185">Reference proteome</keyword>
<feature type="transmembrane region" description="Helical" evidence="1">
    <location>
        <begin position="6"/>
        <end position="25"/>
    </location>
</feature>
<evidence type="ECO:0000313" key="2">
    <source>
        <dbReference type="EMBL" id="RNA16707.1"/>
    </source>
</evidence>
<evidence type="ECO:0000256" key="1">
    <source>
        <dbReference type="SAM" id="Phobius"/>
    </source>
</evidence>
<comment type="caution">
    <text evidence="2">The sequence shown here is derived from an EMBL/GenBank/DDBJ whole genome shotgun (WGS) entry which is preliminary data.</text>
</comment>
<reference evidence="2 3" key="1">
    <citation type="journal article" date="2018" name="Sci. Rep.">
        <title>Genomic signatures of local adaptation to the degree of environmental predictability in rotifers.</title>
        <authorList>
            <person name="Franch-Gras L."/>
            <person name="Hahn C."/>
            <person name="Garcia-Roger E.M."/>
            <person name="Carmona M.J."/>
            <person name="Serra M."/>
            <person name="Gomez A."/>
        </authorList>
    </citation>
    <scope>NUCLEOTIDE SEQUENCE [LARGE SCALE GENOMIC DNA]</scope>
    <source>
        <strain evidence="2">HYR1</strain>
    </source>
</reference>
<keyword evidence="1" id="KW-0812">Transmembrane</keyword>
<accession>A0A3M7QZB3</accession>
<proteinExistence type="predicted"/>
<sequence length="76" mass="8648">MSIGGVLLLEISLCASFLLTNLYYIRFNKAILSGGIEDMTTKIIVIIQSFNIDRITSRILKTRISSTKDEYYLNKL</sequence>
<organism evidence="2 3">
    <name type="scientific">Brachionus plicatilis</name>
    <name type="common">Marine rotifer</name>
    <name type="synonym">Brachionus muelleri</name>
    <dbReference type="NCBI Taxonomy" id="10195"/>
    <lineage>
        <taxon>Eukaryota</taxon>
        <taxon>Metazoa</taxon>
        <taxon>Spiralia</taxon>
        <taxon>Gnathifera</taxon>
        <taxon>Rotifera</taxon>
        <taxon>Eurotatoria</taxon>
        <taxon>Monogononta</taxon>
        <taxon>Pseudotrocha</taxon>
        <taxon>Ploima</taxon>
        <taxon>Brachionidae</taxon>
        <taxon>Brachionus</taxon>
    </lineage>
</organism>
<dbReference type="Proteomes" id="UP000276133">
    <property type="component" value="Unassembled WGS sequence"/>
</dbReference>
<dbReference type="EMBL" id="REGN01004651">
    <property type="protein sequence ID" value="RNA16707.1"/>
    <property type="molecule type" value="Genomic_DNA"/>
</dbReference>
<keyword evidence="1" id="KW-1133">Transmembrane helix</keyword>
<keyword evidence="1" id="KW-0472">Membrane</keyword>